<evidence type="ECO:0008006" key="3">
    <source>
        <dbReference type="Google" id="ProtNLM"/>
    </source>
</evidence>
<evidence type="ECO:0000313" key="1">
    <source>
        <dbReference type="EMBL" id="KAK6733215.1"/>
    </source>
</evidence>
<protein>
    <recommendedName>
        <fullName evidence="3">PH domain-containing protein</fullName>
    </recommendedName>
</protein>
<organism evidence="1 2">
    <name type="scientific">Necator americanus</name>
    <name type="common">Human hookworm</name>
    <dbReference type="NCBI Taxonomy" id="51031"/>
    <lineage>
        <taxon>Eukaryota</taxon>
        <taxon>Metazoa</taxon>
        <taxon>Ecdysozoa</taxon>
        <taxon>Nematoda</taxon>
        <taxon>Chromadorea</taxon>
        <taxon>Rhabditida</taxon>
        <taxon>Rhabditina</taxon>
        <taxon>Rhabditomorpha</taxon>
        <taxon>Strongyloidea</taxon>
        <taxon>Ancylostomatidae</taxon>
        <taxon>Bunostominae</taxon>
        <taxon>Necator</taxon>
    </lineage>
</organism>
<gene>
    <name evidence="1" type="primary">Necator_chrII.g4939</name>
    <name evidence="1" type="ORF">RB195_017147</name>
</gene>
<evidence type="ECO:0000313" key="2">
    <source>
        <dbReference type="Proteomes" id="UP001303046"/>
    </source>
</evidence>
<dbReference type="EMBL" id="JAVFWL010000002">
    <property type="protein sequence ID" value="KAK6733215.1"/>
    <property type="molecule type" value="Genomic_DNA"/>
</dbReference>
<proteinExistence type="predicted"/>
<reference evidence="1 2" key="1">
    <citation type="submission" date="2023-08" db="EMBL/GenBank/DDBJ databases">
        <title>A Necator americanus chromosomal reference genome.</title>
        <authorList>
            <person name="Ilik V."/>
            <person name="Petrzelkova K.J."/>
            <person name="Pardy F."/>
            <person name="Fuh T."/>
            <person name="Niatou-Singa F.S."/>
            <person name="Gouil Q."/>
            <person name="Baker L."/>
            <person name="Ritchie M.E."/>
            <person name="Jex A.R."/>
            <person name="Gazzola D."/>
            <person name="Li H."/>
            <person name="Toshio Fujiwara R."/>
            <person name="Zhan B."/>
            <person name="Aroian R.V."/>
            <person name="Pafco B."/>
            <person name="Schwarz E.M."/>
        </authorList>
    </citation>
    <scope>NUCLEOTIDE SEQUENCE [LARGE SCALE GENOMIC DNA]</scope>
    <source>
        <strain evidence="1 2">Aroian</strain>
        <tissue evidence="1">Whole animal</tissue>
    </source>
</reference>
<sequence length="146" mass="16197">MKHSNAATPLGTHRRTCHENAAFSAKFISYEPEIVVRKILVAFWVDGKDPKTNGKKERISIGQAIPLCGGVLTSLQRSYGGNNNNLDSFGSWFRIVTSQEDNDLFWLRRLRGSLAKVLPLQTRTKGGNAETLATIKNTIEGITPRI</sequence>
<name>A0ABR1C706_NECAM</name>
<accession>A0ABR1C706</accession>
<dbReference type="Proteomes" id="UP001303046">
    <property type="component" value="Unassembled WGS sequence"/>
</dbReference>
<keyword evidence="2" id="KW-1185">Reference proteome</keyword>
<comment type="caution">
    <text evidence="1">The sequence shown here is derived from an EMBL/GenBank/DDBJ whole genome shotgun (WGS) entry which is preliminary data.</text>
</comment>